<feature type="compositionally biased region" description="Low complexity" evidence="10">
    <location>
        <begin position="31"/>
        <end position="53"/>
    </location>
</feature>
<dbReference type="PANTHER" id="PTHR11453">
    <property type="entry name" value="ANION EXCHANGE PROTEIN"/>
    <property type="match status" value="1"/>
</dbReference>
<feature type="compositionally biased region" description="Low complexity" evidence="10">
    <location>
        <begin position="105"/>
        <end position="127"/>
    </location>
</feature>
<keyword evidence="5 9" id="KW-0812">Transmembrane</keyword>
<dbReference type="InterPro" id="IPR016152">
    <property type="entry name" value="PTrfase/Anion_transptr"/>
</dbReference>
<feature type="transmembrane region" description="Helical" evidence="9">
    <location>
        <begin position="1102"/>
        <end position="1127"/>
    </location>
</feature>
<keyword evidence="7 9" id="KW-0406">Ion transport</keyword>
<gene>
    <name evidence="13" type="primary">nbcsa</name>
</gene>
<evidence type="ECO:0000259" key="11">
    <source>
        <dbReference type="Pfam" id="PF00955"/>
    </source>
</evidence>
<feature type="transmembrane region" description="Helical" evidence="9">
    <location>
        <begin position="733"/>
        <end position="761"/>
    </location>
</feature>
<dbReference type="GO" id="GO:0005452">
    <property type="term" value="F:solute:inorganic anion antiporter activity"/>
    <property type="evidence" value="ECO:0007669"/>
    <property type="project" value="InterPro"/>
</dbReference>
<dbReference type="GO" id="GO:0015701">
    <property type="term" value="P:bicarbonate transport"/>
    <property type="evidence" value="ECO:0007669"/>
    <property type="project" value="TreeGrafter"/>
</dbReference>
<name>Q684N3_SUBDO</name>
<evidence type="ECO:0000256" key="1">
    <source>
        <dbReference type="ARBA" id="ARBA00004651"/>
    </source>
</evidence>
<feature type="transmembrane region" description="Helical" evidence="9">
    <location>
        <begin position="900"/>
        <end position="918"/>
    </location>
</feature>
<feature type="domain" description="Band 3 cytoplasmic" evidence="12">
    <location>
        <begin position="495"/>
        <end position="622"/>
    </location>
</feature>
<feature type="region of interest" description="Disordered" evidence="10">
    <location>
        <begin position="457"/>
        <end position="476"/>
    </location>
</feature>
<dbReference type="NCBIfam" id="TIGR00834">
    <property type="entry name" value="ae"/>
    <property type="match status" value="1"/>
</dbReference>
<proteinExistence type="evidence at transcript level"/>
<keyword evidence="8 9" id="KW-0472">Membrane</keyword>
<dbReference type="FunFam" id="3.40.930.10:FF:000020">
    <property type="entry name" value="Anion exchange protein"/>
    <property type="match status" value="1"/>
</dbReference>
<evidence type="ECO:0000256" key="2">
    <source>
        <dbReference type="ARBA" id="ARBA00010993"/>
    </source>
</evidence>
<evidence type="ECO:0000256" key="3">
    <source>
        <dbReference type="ARBA" id="ARBA00022448"/>
    </source>
</evidence>
<organism evidence="13">
    <name type="scientific">Suberites domuncula</name>
    <name type="common">Sponge</name>
    <dbReference type="NCBI Taxonomy" id="55567"/>
    <lineage>
        <taxon>Eukaryota</taxon>
        <taxon>Metazoa</taxon>
        <taxon>Porifera</taxon>
        <taxon>Demospongiae</taxon>
        <taxon>Heteroscleromorpha</taxon>
        <taxon>Suberitida</taxon>
        <taxon>Suberitidae</taxon>
        <taxon>Suberites</taxon>
    </lineage>
</organism>
<evidence type="ECO:0000256" key="9">
    <source>
        <dbReference type="RuleBase" id="RU362035"/>
    </source>
</evidence>
<dbReference type="AlphaFoldDB" id="Q684N3"/>
<feature type="transmembrane region" description="Helical" evidence="9">
    <location>
        <begin position="691"/>
        <end position="712"/>
    </location>
</feature>
<dbReference type="GO" id="GO:0008509">
    <property type="term" value="F:monoatomic anion transmembrane transporter activity"/>
    <property type="evidence" value="ECO:0007669"/>
    <property type="project" value="InterPro"/>
</dbReference>
<dbReference type="Pfam" id="PF07565">
    <property type="entry name" value="Band_3_cyto"/>
    <property type="match status" value="2"/>
</dbReference>
<evidence type="ECO:0000256" key="5">
    <source>
        <dbReference type="ARBA" id="ARBA00022692"/>
    </source>
</evidence>
<comment type="similarity">
    <text evidence="2 9">Belongs to the anion exchanger (TC 2.A.31) family.</text>
</comment>
<evidence type="ECO:0000256" key="10">
    <source>
        <dbReference type="SAM" id="MobiDB-lite"/>
    </source>
</evidence>
<dbReference type="InterPro" id="IPR013769">
    <property type="entry name" value="Band3_cytoplasmic_dom"/>
</dbReference>
<dbReference type="Gene3D" id="3.40.930.10">
    <property type="entry name" value="Mannitol-specific EII, Chain A"/>
    <property type="match status" value="1"/>
</dbReference>
<feature type="transmembrane region" description="Helical" evidence="9">
    <location>
        <begin position="781"/>
        <end position="802"/>
    </location>
</feature>
<feature type="transmembrane region" description="Helical" evidence="9">
    <location>
        <begin position="809"/>
        <end position="830"/>
    </location>
</feature>
<feature type="transmembrane region" description="Helical" evidence="9">
    <location>
        <begin position="1183"/>
        <end position="1200"/>
    </location>
</feature>
<dbReference type="InterPro" id="IPR011531">
    <property type="entry name" value="HCO3_transpt-like_TM_dom"/>
</dbReference>
<reference evidence="13" key="1">
    <citation type="journal article" date="2004" name="Biochem. J.">
        <title>Silica transport in the demosponge Suberites domuncula: fluorescence emission analysis using the PDMPO probe and cloning of a potential transporter.</title>
        <authorList>
            <person name="Schroder H.C."/>
            <person name="Perovic-Ottstadt S."/>
            <person name="Rothenberger M."/>
            <person name="Wiens M."/>
            <person name="Schwertner H."/>
            <person name="Batel R."/>
            <person name="Korzhev M."/>
            <person name="Muller I.M."/>
            <person name="Muller W.E."/>
        </authorList>
    </citation>
    <scope>NUCLEOTIDE SEQUENCE</scope>
</reference>
<feature type="transmembrane region" description="Helical" evidence="9">
    <location>
        <begin position="978"/>
        <end position="1007"/>
    </location>
</feature>
<dbReference type="Pfam" id="PF00955">
    <property type="entry name" value="HCO3_cotransp"/>
    <property type="match status" value="1"/>
</dbReference>
<dbReference type="Gene3D" id="1.10.287.570">
    <property type="entry name" value="Helical hairpin bin"/>
    <property type="match status" value="1"/>
</dbReference>
<feature type="compositionally biased region" description="Polar residues" evidence="10">
    <location>
        <begin position="459"/>
        <end position="475"/>
    </location>
</feature>
<evidence type="ECO:0000256" key="6">
    <source>
        <dbReference type="ARBA" id="ARBA00022989"/>
    </source>
</evidence>
<feature type="region of interest" description="Disordered" evidence="10">
    <location>
        <begin position="336"/>
        <end position="424"/>
    </location>
</feature>
<feature type="domain" description="Bicarbonate transporter-like transmembrane" evidence="11">
    <location>
        <begin position="663"/>
        <end position="1217"/>
    </location>
</feature>
<keyword evidence="4" id="KW-1003">Cell membrane</keyword>
<feature type="transmembrane region" description="Helical" evidence="9">
    <location>
        <begin position="938"/>
        <end position="958"/>
    </location>
</feature>
<evidence type="ECO:0000256" key="4">
    <source>
        <dbReference type="ARBA" id="ARBA00022475"/>
    </source>
</evidence>
<dbReference type="GO" id="GO:0050801">
    <property type="term" value="P:monoatomic ion homeostasis"/>
    <property type="evidence" value="ECO:0007669"/>
    <property type="project" value="TreeGrafter"/>
</dbReference>
<accession>Q684N3</accession>
<dbReference type="InterPro" id="IPR003020">
    <property type="entry name" value="HCO3_transpt_euk"/>
</dbReference>
<keyword evidence="3 9" id="KW-0813">Transport</keyword>
<evidence type="ECO:0000313" key="13">
    <source>
        <dbReference type="EMBL" id="CAF32326.1"/>
    </source>
</evidence>
<dbReference type="GO" id="GO:0005886">
    <property type="term" value="C:plasma membrane"/>
    <property type="evidence" value="ECO:0007669"/>
    <property type="project" value="UniProtKB-SubCell"/>
</dbReference>
<feature type="domain" description="Band 3 cytoplasmic" evidence="12">
    <location>
        <begin position="192"/>
        <end position="328"/>
    </location>
</feature>
<reference evidence="13" key="2">
    <citation type="submission" date="2004-02" db="EMBL/GenBank/DDBJ databases">
        <authorList>
            <person name="Mueller W.E.G."/>
        </authorList>
    </citation>
    <scope>NUCLEOTIDE SEQUENCE</scope>
</reference>
<dbReference type="PANTHER" id="PTHR11453:SF47">
    <property type="entry name" value="ANION EXCHANGE PROTEIN"/>
    <property type="match status" value="1"/>
</dbReference>
<sequence>MNPPEKLSVTNYSRTDRHGNHEVQMLDLPGSPQFPRRSTSPSPPSMSTSSTPVREGHSPMFIEDGYSTRSEATGSDITTSSPGKTSRRNKGADLLNFVTRKRTHSSSSSTDGGKSTGTRSSPSQSSPSPGPINKAVRILMPSKSPTSSKKSDVDTKVSTAIGHFSVAPKDMSVLERISKRAQHHSKRVRKPHEVFVELEELRLDPSDELEWEETARWIKFEEDVEEGSGRWGRPHVSALAFHSLVELRRGLEKGLVMLDVEGEDFPTIADQIVDTLVASGQLPEKQREPVLRILLKKHKHSNDITLWEKLKQSAVDPDGRLHHIGEGLRRISHAHGLSELGGGSSSSVSKQDQSRRKSLPDITLQETNGSKEKELSNSSSSKRREFQRISSAPLLAESSDEIPSPSSSPPVHGILHIENGSNPRDMHISDKKVMFNIAGGSSEEFFPVVSPGSSGFVSQTGSTDVCNDTGTTRTQPLKKMTPKISKLPLAPPERQINSSSLKRKMSVISLMNKIPDEAESLTVLVGGVKFLRKPVVAFVRLDQSHLLGDLTEVPVPLRFIYLLLGPEEGLCDYHEVGRAMATLMSDSHFHDTAYCAVCKEDFLDAMDKFLDDSIVLPPGDWDQELLLPIMHERNELRRRKQHKVEENQRKVFSVDPLKHSRKPCGGMWNDVKKLVKRYPSDLKDALHLQPIISIFFLYVAFLAPAIAFGGLMEEITKSQIGETETLLATGLCGIVYGLFAVQPLTVLAFTGPLILFETVVYRFAVDELSISYIEWRSATGLWLMVILMIASFAEISFLIKYFTRFSEEIFTGIICLFFIFEACLSIYHIFERNPLCGIDYPCGEASHMTNTCQPIHEDDNHSNESYHDDHDSMVFMNDSIDDVHAPVLPSGFRICNQPNTFLWSLMLCVFTFFIAFFLRKLRHGKFLGKQGRRLVSDFGMLTAILLMVALSYGLRHLIAVEKLTVPPNYANSNITRGWFIHPFNGAISIGEGFGAIIPAFLLALLIFIESQLTVLLVSKPDHKLEKGVGTMCSLIVAILTGVCGLLGIPWVCGASVRSIQHLQALSVFTTKNPPGEKPKLLFIREQRVTTIVVHVLILLTPLAYPVLALIPISVTLGVFFYLAYASLSGVQLTKRIKLVITPSKHHPNVHYVRKVRTWKMHLYTFIQVVCIACLFGLKNSPAGMLYPVVIVALIPLRWILGKFFFSHDEIEALDSEEDFPEEHDIHGGGGEFEEFEAHVPY</sequence>
<feature type="transmembrane region" description="Helical" evidence="9">
    <location>
        <begin position="1160"/>
        <end position="1177"/>
    </location>
</feature>
<evidence type="ECO:0000256" key="8">
    <source>
        <dbReference type="ARBA" id="ARBA00023136"/>
    </source>
</evidence>
<feature type="transmembrane region" description="Helical" evidence="9">
    <location>
        <begin position="1028"/>
        <end position="1051"/>
    </location>
</feature>
<feature type="compositionally biased region" description="Polar residues" evidence="10">
    <location>
        <begin position="67"/>
        <end position="84"/>
    </location>
</feature>
<evidence type="ECO:0000259" key="12">
    <source>
        <dbReference type="Pfam" id="PF07565"/>
    </source>
</evidence>
<comment type="subcellular location">
    <subcellularLocation>
        <location evidence="1">Cell membrane</location>
        <topology evidence="1">Multi-pass membrane protein</topology>
    </subcellularLocation>
    <subcellularLocation>
        <location evidence="9">Membrane</location>
        <topology evidence="9">Multi-pass membrane protein</topology>
    </subcellularLocation>
</comment>
<dbReference type="SUPFAM" id="SSF55804">
    <property type="entry name" value="Phoshotransferase/anion transport protein"/>
    <property type="match status" value="2"/>
</dbReference>
<feature type="region of interest" description="Disordered" evidence="10">
    <location>
        <begin position="1"/>
        <end position="135"/>
    </location>
</feature>
<protein>
    <recommendedName>
        <fullName evidence="9">Anion exchange protein</fullName>
    </recommendedName>
</protein>
<keyword evidence="6 9" id="KW-1133">Transmembrane helix</keyword>
<dbReference type="PRINTS" id="PR01231">
    <property type="entry name" value="HCO3TRNSPORT"/>
</dbReference>
<evidence type="ECO:0000256" key="7">
    <source>
        <dbReference type="ARBA" id="ARBA00023065"/>
    </source>
</evidence>
<dbReference type="EMBL" id="AJ628944">
    <property type="protein sequence ID" value="CAF32326.1"/>
    <property type="molecule type" value="mRNA"/>
</dbReference>